<protein>
    <submittedName>
        <fullName evidence="4">Uncharacterized protein</fullName>
    </submittedName>
</protein>
<keyword evidence="2" id="KW-0560">Oxidoreductase</keyword>
<evidence type="ECO:0000256" key="2">
    <source>
        <dbReference type="ARBA" id="ARBA00023002"/>
    </source>
</evidence>
<evidence type="ECO:0000256" key="3">
    <source>
        <dbReference type="ARBA" id="ARBA00035112"/>
    </source>
</evidence>
<accession>A0A6A4GSZ8</accession>
<proteinExistence type="inferred from homology"/>
<evidence type="ECO:0000313" key="4">
    <source>
        <dbReference type="EMBL" id="KAE9388891.1"/>
    </source>
</evidence>
<sequence length="194" mass="22282">MSRKPSNLLFFLGFLLICIKISYTWLVLRMVPYTTTSIEPKAHTGVNPSMTWNIGDLGSVILSFEETSHYQIQGQRADEEWAALAPNGGVVYLGENHDPFTPSMFHQLRCLDIIRKDIVRVRGSENPVEPLELTQHCMNYLRQMVLCRSDVALEYCAGKPHVEVFPLTYECQDWRQLYSALEVNQASLKQMRVK</sequence>
<comment type="similarity">
    <text evidence="3">Belongs to the ustYa family.</text>
</comment>
<evidence type="ECO:0000256" key="1">
    <source>
        <dbReference type="ARBA" id="ARBA00004685"/>
    </source>
</evidence>
<dbReference type="EMBL" id="ML769721">
    <property type="protein sequence ID" value="KAE9388891.1"/>
    <property type="molecule type" value="Genomic_DNA"/>
</dbReference>
<name>A0A6A4GSZ8_9AGAR</name>
<dbReference type="InterPro" id="IPR021765">
    <property type="entry name" value="UstYa-like"/>
</dbReference>
<gene>
    <name evidence="4" type="ORF">BT96DRAFT_890298</name>
</gene>
<dbReference type="Proteomes" id="UP000799118">
    <property type="component" value="Unassembled WGS sequence"/>
</dbReference>
<organism evidence="4 5">
    <name type="scientific">Gymnopus androsaceus JB14</name>
    <dbReference type="NCBI Taxonomy" id="1447944"/>
    <lineage>
        <taxon>Eukaryota</taxon>
        <taxon>Fungi</taxon>
        <taxon>Dikarya</taxon>
        <taxon>Basidiomycota</taxon>
        <taxon>Agaricomycotina</taxon>
        <taxon>Agaricomycetes</taxon>
        <taxon>Agaricomycetidae</taxon>
        <taxon>Agaricales</taxon>
        <taxon>Marasmiineae</taxon>
        <taxon>Omphalotaceae</taxon>
        <taxon>Gymnopus</taxon>
    </lineage>
</organism>
<dbReference type="Pfam" id="PF11807">
    <property type="entry name" value="UstYa"/>
    <property type="match status" value="1"/>
</dbReference>
<dbReference type="GO" id="GO:0043386">
    <property type="term" value="P:mycotoxin biosynthetic process"/>
    <property type="evidence" value="ECO:0007669"/>
    <property type="project" value="InterPro"/>
</dbReference>
<dbReference type="OrthoDB" id="3687641at2759"/>
<evidence type="ECO:0000313" key="5">
    <source>
        <dbReference type="Proteomes" id="UP000799118"/>
    </source>
</evidence>
<dbReference type="GO" id="GO:0016491">
    <property type="term" value="F:oxidoreductase activity"/>
    <property type="evidence" value="ECO:0007669"/>
    <property type="project" value="UniProtKB-KW"/>
</dbReference>
<dbReference type="PANTHER" id="PTHR33365:SF11">
    <property type="entry name" value="TAT PATHWAY SIGNAL SEQUENCE"/>
    <property type="match status" value="1"/>
</dbReference>
<reference evidence="4" key="1">
    <citation type="journal article" date="2019" name="Environ. Microbiol.">
        <title>Fungal ecological strategies reflected in gene transcription - a case study of two litter decomposers.</title>
        <authorList>
            <person name="Barbi F."/>
            <person name="Kohler A."/>
            <person name="Barry K."/>
            <person name="Baskaran P."/>
            <person name="Daum C."/>
            <person name="Fauchery L."/>
            <person name="Ihrmark K."/>
            <person name="Kuo A."/>
            <person name="LaButti K."/>
            <person name="Lipzen A."/>
            <person name="Morin E."/>
            <person name="Grigoriev I.V."/>
            <person name="Henrissat B."/>
            <person name="Lindahl B."/>
            <person name="Martin F."/>
        </authorList>
    </citation>
    <scope>NUCLEOTIDE SEQUENCE</scope>
    <source>
        <strain evidence="4">JB14</strain>
    </source>
</reference>
<comment type="pathway">
    <text evidence="1">Mycotoxin biosynthesis.</text>
</comment>
<dbReference type="AlphaFoldDB" id="A0A6A4GSZ8"/>
<keyword evidence="5" id="KW-1185">Reference proteome</keyword>
<dbReference type="PANTHER" id="PTHR33365">
    <property type="entry name" value="YALI0B05434P"/>
    <property type="match status" value="1"/>
</dbReference>